<dbReference type="InterPro" id="IPR002018">
    <property type="entry name" value="CarbesteraseB"/>
</dbReference>
<feature type="chain" id="PRO_5044991695" description="Carboxylic ester hydrolase" evidence="3">
    <location>
        <begin position="24"/>
        <end position="497"/>
    </location>
</feature>
<feature type="domain" description="Carboxylesterase type B" evidence="4">
    <location>
        <begin position="33"/>
        <end position="494"/>
    </location>
</feature>
<dbReference type="InterPro" id="IPR029058">
    <property type="entry name" value="AB_hydrolase_fold"/>
</dbReference>
<feature type="signal peptide" evidence="3">
    <location>
        <begin position="1"/>
        <end position="23"/>
    </location>
</feature>
<comment type="caution">
    <text evidence="5">The sequence shown here is derived from an EMBL/GenBank/DDBJ whole genome shotgun (WGS) entry which is preliminary data.</text>
</comment>
<accession>A0ABV3HKU7</accession>
<evidence type="ECO:0000256" key="1">
    <source>
        <dbReference type="ARBA" id="ARBA00005964"/>
    </source>
</evidence>
<sequence>MSNTIVMITAVAALAAGSLTGTGADIGPPTGPSPVVRTADGAVRGTLTGTARVFQGIPYAAPPARWEPPRPVRAWRGVRDATEPGAACAQSGAIPVKGPQSDAEDCLFVNVTTPRAAAPSPRPVMVWLHGGDHEDGEGAMYGARRLAAGGDVVVVTVNYRLGALGYLGDGNFGLQDQQAALRWVRENAAAFGGDPRNVTLFGESGGARSVCANLVSPASTGLFHRAVLQSGPCLDDDETLTRAEALRHARHLTGKFEKPLRTVPAAELVAADDEETRYGPVYGTPLLPRTPREAFASGRFNRVPVLHGINRDEETFRVYGLELSRQRLLDEHDFRAYVTGAYGAEVAEKALARYPASAYGGSYGRALAAAMTDAVWGRSAIATDDALGTRTPTYAYEFSEQDNPWFKDFPPASFPVGAPHLAELPYLFDLAWAEPLTGEQRRLAAALTGIWSDFARTGRAPWQPYTPDAPHTAAISSEGVRPTDLAKEHNHSFWKDL</sequence>
<comment type="similarity">
    <text evidence="1 3">Belongs to the type-B carboxylesterase/lipase family.</text>
</comment>
<reference evidence="5 6" key="1">
    <citation type="submission" date="2024-06" db="EMBL/GenBank/DDBJ databases">
        <title>The Natural Products Discovery Center: Release of the First 8490 Sequenced Strains for Exploring Actinobacteria Biosynthetic Diversity.</title>
        <authorList>
            <person name="Kalkreuter E."/>
            <person name="Kautsar S.A."/>
            <person name="Yang D."/>
            <person name="Bader C.D."/>
            <person name="Teijaro C.N."/>
            <person name="Fluegel L."/>
            <person name="Davis C.M."/>
            <person name="Simpson J.R."/>
            <person name="Lauterbach L."/>
            <person name="Steele A.D."/>
            <person name="Gui C."/>
            <person name="Meng S."/>
            <person name="Li G."/>
            <person name="Viehrig K."/>
            <person name="Ye F."/>
            <person name="Su P."/>
            <person name="Kiefer A.F."/>
            <person name="Nichols A."/>
            <person name="Cepeda A.J."/>
            <person name="Yan W."/>
            <person name="Fan B."/>
            <person name="Jiang Y."/>
            <person name="Adhikari A."/>
            <person name="Zheng C.-J."/>
            <person name="Schuster L."/>
            <person name="Cowan T.M."/>
            <person name="Smanski M.J."/>
            <person name="Chevrette M.G."/>
            <person name="De Carvalho L.P.S."/>
            <person name="Shen B."/>
        </authorList>
    </citation>
    <scope>NUCLEOTIDE SEQUENCE [LARGE SCALE GENOMIC DNA]</scope>
    <source>
        <strain evidence="5 6">NPDC049344</strain>
    </source>
</reference>
<evidence type="ECO:0000313" key="5">
    <source>
        <dbReference type="EMBL" id="MEV4679193.1"/>
    </source>
</evidence>
<dbReference type="EC" id="3.1.1.-" evidence="3"/>
<gene>
    <name evidence="5" type="ORF">AB0K36_00125</name>
</gene>
<proteinExistence type="inferred from homology"/>
<evidence type="ECO:0000313" key="6">
    <source>
        <dbReference type="Proteomes" id="UP001552521"/>
    </source>
</evidence>
<name>A0ABV3HKU7_9ACTN</name>
<dbReference type="EMBL" id="JBFAQK010000001">
    <property type="protein sequence ID" value="MEV4679193.1"/>
    <property type="molecule type" value="Genomic_DNA"/>
</dbReference>
<dbReference type="Proteomes" id="UP001552521">
    <property type="component" value="Unassembled WGS sequence"/>
</dbReference>
<dbReference type="InterPro" id="IPR019826">
    <property type="entry name" value="Carboxylesterase_B_AS"/>
</dbReference>
<keyword evidence="2 3" id="KW-0378">Hydrolase</keyword>
<dbReference type="Gene3D" id="3.40.50.1820">
    <property type="entry name" value="alpha/beta hydrolase"/>
    <property type="match status" value="1"/>
</dbReference>
<dbReference type="SUPFAM" id="SSF53474">
    <property type="entry name" value="alpha/beta-Hydrolases"/>
    <property type="match status" value="1"/>
</dbReference>
<organism evidence="5 6">
    <name type="scientific">Streptomyces kurssanovii</name>
    <dbReference type="NCBI Taxonomy" id="67312"/>
    <lineage>
        <taxon>Bacteria</taxon>
        <taxon>Bacillati</taxon>
        <taxon>Actinomycetota</taxon>
        <taxon>Actinomycetes</taxon>
        <taxon>Kitasatosporales</taxon>
        <taxon>Streptomycetaceae</taxon>
        <taxon>Streptomyces</taxon>
    </lineage>
</organism>
<dbReference type="PROSITE" id="PS00122">
    <property type="entry name" value="CARBOXYLESTERASE_B_1"/>
    <property type="match status" value="1"/>
</dbReference>
<dbReference type="RefSeq" id="WP_364586140.1">
    <property type="nucleotide sequence ID" value="NZ_JBFAQK010000001.1"/>
</dbReference>
<keyword evidence="6" id="KW-1185">Reference proteome</keyword>
<evidence type="ECO:0000256" key="3">
    <source>
        <dbReference type="RuleBase" id="RU361235"/>
    </source>
</evidence>
<dbReference type="Pfam" id="PF00135">
    <property type="entry name" value="COesterase"/>
    <property type="match status" value="1"/>
</dbReference>
<dbReference type="InterPro" id="IPR050309">
    <property type="entry name" value="Type-B_Carboxylest/Lipase"/>
</dbReference>
<protein>
    <recommendedName>
        <fullName evidence="3">Carboxylic ester hydrolase</fullName>
        <ecNumber evidence="3">3.1.1.-</ecNumber>
    </recommendedName>
</protein>
<dbReference type="PANTHER" id="PTHR11559">
    <property type="entry name" value="CARBOXYLESTERASE"/>
    <property type="match status" value="1"/>
</dbReference>
<evidence type="ECO:0000259" key="4">
    <source>
        <dbReference type="Pfam" id="PF00135"/>
    </source>
</evidence>
<keyword evidence="3" id="KW-0732">Signal</keyword>
<evidence type="ECO:0000256" key="2">
    <source>
        <dbReference type="ARBA" id="ARBA00022801"/>
    </source>
</evidence>